<comment type="caution">
    <text evidence="1">The sequence shown here is derived from an EMBL/GenBank/DDBJ whole genome shotgun (WGS) entry which is preliminary data.</text>
</comment>
<protein>
    <submittedName>
        <fullName evidence="1">Uncharacterized protein</fullName>
    </submittedName>
</protein>
<dbReference type="AlphaFoldDB" id="A0A4E0RUA9"/>
<keyword evidence="2" id="KW-1185">Reference proteome</keyword>
<evidence type="ECO:0000313" key="1">
    <source>
        <dbReference type="EMBL" id="THD24477.1"/>
    </source>
</evidence>
<sequence length="275" mass="31504">MFLSRYAYVCFVLSIVKINAKEITAHADVQAAMDLFENSKQELCDNYFISGTFFYCKHCLPYKIANFEDQVPCNFLIRLENKKKFRLAVRVDGGPKPFEVKVMDGLEKGYNVVDKVLTDRDSVLFESTGDMMIIRVDNRRANMSLLQFGFHVVPLNDAVQTYYGCSFVYEAPKSFQPPYDVPDRTTIGECYWKILASQASNQNMTLNLPPCPAGDTSKCYLNYIRVFAGVGVTKSRKDQKLTRTAVTKYEFSEKRFILEYYGCPVERAISIEVIQ</sequence>
<reference evidence="1" key="1">
    <citation type="submission" date="2019-03" db="EMBL/GenBank/DDBJ databases">
        <title>Improved annotation for the trematode Fasciola hepatica.</title>
        <authorList>
            <person name="Choi Y.-J."/>
            <person name="Martin J."/>
            <person name="Mitreva M."/>
        </authorList>
    </citation>
    <scope>NUCLEOTIDE SEQUENCE [LARGE SCALE GENOMIC DNA]</scope>
</reference>
<dbReference type="Proteomes" id="UP000230066">
    <property type="component" value="Unassembled WGS sequence"/>
</dbReference>
<dbReference type="EMBL" id="JXXN02001577">
    <property type="protein sequence ID" value="THD24477.1"/>
    <property type="molecule type" value="Genomic_DNA"/>
</dbReference>
<evidence type="ECO:0000313" key="2">
    <source>
        <dbReference type="Proteomes" id="UP000230066"/>
    </source>
</evidence>
<accession>A0A4E0RUA9</accession>
<name>A0A4E0RUA9_FASHE</name>
<gene>
    <name evidence="1" type="ORF">D915_004764</name>
</gene>
<proteinExistence type="predicted"/>
<organism evidence="1 2">
    <name type="scientific">Fasciola hepatica</name>
    <name type="common">Liver fluke</name>
    <dbReference type="NCBI Taxonomy" id="6192"/>
    <lineage>
        <taxon>Eukaryota</taxon>
        <taxon>Metazoa</taxon>
        <taxon>Spiralia</taxon>
        <taxon>Lophotrochozoa</taxon>
        <taxon>Platyhelminthes</taxon>
        <taxon>Trematoda</taxon>
        <taxon>Digenea</taxon>
        <taxon>Plagiorchiida</taxon>
        <taxon>Echinostomata</taxon>
        <taxon>Echinostomatoidea</taxon>
        <taxon>Fasciolidae</taxon>
        <taxon>Fasciola</taxon>
    </lineage>
</organism>